<evidence type="ECO:0000256" key="1">
    <source>
        <dbReference type="SAM" id="MobiDB-lite"/>
    </source>
</evidence>
<feature type="compositionally biased region" description="Polar residues" evidence="1">
    <location>
        <begin position="521"/>
        <end position="530"/>
    </location>
</feature>
<dbReference type="InterPro" id="IPR021145">
    <property type="entry name" value="Portal_protein_SPP1_Gp6-like"/>
</dbReference>
<feature type="region of interest" description="Disordered" evidence="1">
    <location>
        <begin position="509"/>
        <end position="544"/>
    </location>
</feature>
<gene>
    <name evidence="2" type="ORF">ACFP2T_35705</name>
</gene>
<dbReference type="RefSeq" id="WP_377429747.1">
    <property type="nucleotide sequence ID" value="NZ_JBHSPR010000044.1"/>
</dbReference>
<evidence type="ECO:0000313" key="2">
    <source>
        <dbReference type="EMBL" id="MFC6021502.1"/>
    </source>
</evidence>
<proteinExistence type="predicted"/>
<organism evidence="2 3">
    <name type="scientific">Plantactinospora solaniradicis</name>
    <dbReference type="NCBI Taxonomy" id="1723736"/>
    <lineage>
        <taxon>Bacteria</taxon>
        <taxon>Bacillati</taxon>
        <taxon>Actinomycetota</taxon>
        <taxon>Actinomycetes</taxon>
        <taxon>Micromonosporales</taxon>
        <taxon>Micromonosporaceae</taxon>
        <taxon>Plantactinospora</taxon>
    </lineage>
</organism>
<reference evidence="3" key="1">
    <citation type="journal article" date="2019" name="Int. J. Syst. Evol. Microbiol.">
        <title>The Global Catalogue of Microorganisms (GCM) 10K type strain sequencing project: providing services to taxonomists for standard genome sequencing and annotation.</title>
        <authorList>
            <consortium name="The Broad Institute Genomics Platform"/>
            <consortium name="The Broad Institute Genome Sequencing Center for Infectious Disease"/>
            <person name="Wu L."/>
            <person name="Ma J."/>
        </authorList>
    </citation>
    <scope>NUCLEOTIDE SEQUENCE [LARGE SCALE GENOMIC DNA]</scope>
    <source>
        <strain evidence="3">ZS-35-S2</strain>
    </source>
</reference>
<name>A0ABW1KKN4_9ACTN</name>
<dbReference type="Proteomes" id="UP001596203">
    <property type="component" value="Unassembled WGS sequence"/>
</dbReference>
<evidence type="ECO:0000313" key="3">
    <source>
        <dbReference type="Proteomes" id="UP001596203"/>
    </source>
</evidence>
<sequence>MPYSGTLTVPPGNQGQGQPYNWQLSNTASTGTNFPPGSPEWWLYQGILAIEGKQRDHAVRLAYVEGDHPLPNGDPRYVKALRSFQEKAKTNYVELATNAILPRLEVKGFRFGRAGAESDSKSPKPKPSGDVSSNDESPSEKPSEGRKGVADVDARNSWMSNDMDFQMPQFLRYAAVFGESYLLVSPPDDDSDEPVITVEDPRVCHVFPDPIRPTRALASIRLWRDIYLGRTVAVLCLPDEIHVYYGPSNSESVSASVAMVNGGFSESRRLPNELGEVNLVRCQWRPDGKSEAEGIFSVQDRINLTILDRLVITKSQAYRQRWMTGGQIAQVGKKGKAGVDQKPPFDPGADTLWHVPAPDAKFGDFDQVDITQILSAVRDDVIDAATIQQLPAHYLMGRLANISGDTLTQAESGFVMRIRERQRSVGWALEKAMRLVFKLKGDETKAKELDAEVIWGDPEVRSLAEKADAVLKFSTAFASAPPFLVPVLAQMMNLDPDQTEQLIAAAETYQAEQQEREDAQLQLQTESQIQVAKATKPAPVSNKP</sequence>
<protein>
    <submittedName>
        <fullName evidence="2">Phage portal protein</fullName>
    </submittedName>
</protein>
<feature type="compositionally biased region" description="Basic and acidic residues" evidence="1">
    <location>
        <begin position="138"/>
        <end position="151"/>
    </location>
</feature>
<keyword evidence="3" id="KW-1185">Reference proteome</keyword>
<dbReference type="Pfam" id="PF05133">
    <property type="entry name" value="SPP1_portal"/>
    <property type="match status" value="1"/>
</dbReference>
<comment type="caution">
    <text evidence="2">The sequence shown here is derived from an EMBL/GenBank/DDBJ whole genome shotgun (WGS) entry which is preliminary data.</text>
</comment>
<dbReference type="EMBL" id="JBHSPR010000044">
    <property type="protein sequence ID" value="MFC6021502.1"/>
    <property type="molecule type" value="Genomic_DNA"/>
</dbReference>
<feature type="region of interest" description="Disordered" evidence="1">
    <location>
        <begin position="114"/>
        <end position="151"/>
    </location>
</feature>
<accession>A0ABW1KKN4</accession>